<evidence type="ECO:0000256" key="1">
    <source>
        <dbReference type="ARBA" id="ARBA00004651"/>
    </source>
</evidence>
<dbReference type="Pfam" id="PF06580">
    <property type="entry name" value="His_kinase"/>
    <property type="match status" value="1"/>
</dbReference>
<dbReference type="SUPFAM" id="SSF158472">
    <property type="entry name" value="HAMP domain-like"/>
    <property type="match status" value="1"/>
</dbReference>
<proteinExistence type="predicted"/>
<evidence type="ECO:0000259" key="8">
    <source>
        <dbReference type="PROSITE" id="PS50885"/>
    </source>
</evidence>
<feature type="transmembrane region" description="Helical" evidence="7">
    <location>
        <begin position="319"/>
        <end position="342"/>
    </location>
</feature>
<evidence type="ECO:0000256" key="3">
    <source>
        <dbReference type="ARBA" id="ARBA00022553"/>
    </source>
</evidence>
<dbReference type="EMBL" id="QGTQ01000033">
    <property type="protein sequence ID" value="PWV94223.1"/>
    <property type="molecule type" value="Genomic_DNA"/>
</dbReference>
<dbReference type="SMART" id="SM00387">
    <property type="entry name" value="HATPase_c"/>
    <property type="match status" value="1"/>
</dbReference>
<dbReference type="RefSeq" id="WP_245946889.1">
    <property type="nucleotide sequence ID" value="NZ_CP054612.1"/>
</dbReference>
<dbReference type="PANTHER" id="PTHR34220">
    <property type="entry name" value="SENSOR HISTIDINE KINASE YPDA"/>
    <property type="match status" value="1"/>
</dbReference>
<name>A0A2V2YKP0_9BACL</name>
<dbReference type="Gene3D" id="3.30.565.10">
    <property type="entry name" value="Histidine kinase-like ATPase, C-terminal domain"/>
    <property type="match status" value="1"/>
</dbReference>
<organism evidence="9 10">
    <name type="scientific">Paenibacillus cellulosilyticus</name>
    <dbReference type="NCBI Taxonomy" id="375489"/>
    <lineage>
        <taxon>Bacteria</taxon>
        <taxon>Bacillati</taxon>
        <taxon>Bacillota</taxon>
        <taxon>Bacilli</taxon>
        <taxon>Bacillales</taxon>
        <taxon>Paenibacillaceae</taxon>
        <taxon>Paenibacillus</taxon>
    </lineage>
</organism>
<keyword evidence="7" id="KW-0812">Transmembrane</keyword>
<evidence type="ECO:0000256" key="6">
    <source>
        <dbReference type="ARBA" id="ARBA00023136"/>
    </source>
</evidence>
<feature type="transmembrane region" description="Helical" evidence="7">
    <location>
        <begin position="21"/>
        <end position="45"/>
    </location>
</feature>
<keyword evidence="7" id="KW-1133">Transmembrane helix</keyword>
<comment type="subcellular location">
    <subcellularLocation>
        <location evidence="1">Cell membrane</location>
        <topology evidence="1">Multi-pass membrane protein</topology>
    </subcellularLocation>
</comment>
<dbReference type="InterPro" id="IPR003594">
    <property type="entry name" value="HATPase_dom"/>
</dbReference>
<sequence>MIKLARQWGSKASLEIGRMSIQFKLIVSFICIILIPIILVSWYLFHNVYLNTIKDMTKKNQYILDIEKMNVANNMEVMQRTAELAISNNDIKDYLESGVDLDTAGLVDFKTKTFSMFQYFLFNNPNIANIRLYTENPNVYEFWPVIFKENRIKNKPWYDTVIKQNGIVWWDISRSTESILDSGNDVPESIYVSLLRERKYSDDIRHNSVLEVSMEISKFFMKTFSDVQDNDSQMLVVNREGMPFTKDSSPLFQKLPVNEVLKQFESHRTEGESASFSFSYEGKPYIGIYSHVELLDSYLLNIVSLESTLSDISKQRNTIIIATIILIALLSMISYLLHSLILKKLKILRESMKKVRKGDFNVDIAITSMDEVGEIAFHFRQMLKKMNELIAQAVSRQAATKEAELNALKNQIDAHFLYNTLENIKMLAEVESQYAISDALTSLGGMMRYNLQWTSNHVRLQDELVHIQNYIAIMNIRYDNSLELNVEVPDIYKDQEVLKMSLQPVVENAVKHGFGHRGKGKLTITIKAYALNDDLVIEVIDDGNGIEESRLRDVNMFIRLDDAVYQEMRNAADAGQREGSGIGLRNVDQRIVMNYGKGHGIRIDSVQGTYTRVTMVLPYLNIAGGKDAYAKPINRG</sequence>
<dbReference type="Pfam" id="PF02518">
    <property type="entry name" value="HATPase_c"/>
    <property type="match status" value="1"/>
</dbReference>
<dbReference type="GO" id="GO:0000155">
    <property type="term" value="F:phosphorelay sensor kinase activity"/>
    <property type="evidence" value="ECO:0007669"/>
    <property type="project" value="InterPro"/>
</dbReference>
<dbReference type="InterPro" id="IPR036890">
    <property type="entry name" value="HATPase_C_sf"/>
</dbReference>
<dbReference type="Gene3D" id="6.10.340.10">
    <property type="match status" value="1"/>
</dbReference>
<keyword evidence="10" id="KW-1185">Reference proteome</keyword>
<comment type="caution">
    <text evidence="9">The sequence shown here is derived from an EMBL/GenBank/DDBJ whole genome shotgun (WGS) entry which is preliminary data.</text>
</comment>
<evidence type="ECO:0000256" key="4">
    <source>
        <dbReference type="ARBA" id="ARBA00022679"/>
    </source>
</evidence>
<evidence type="ECO:0000313" key="9">
    <source>
        <dbReference type="EMBL" id="PWV94223.1"/>
    </source>
</evidence>
<accession>A0A2V2YKP0</accession>
<dbReference type="Pfam" id="PF00672">
    <property type="entry name" value="HAMP"/>
    <property type="match status" value="1"/>
</dbReference>
<dbReference type="PROSITE" id="PS50885">
    <property type="entry name" value="HAMP"/>
    <property type="match status" value="1"/>
</dbReference>
<dbReference type="InterPro" id="IPR050640">
    <property type="entry name" value="Bact_2-comp_sensor_kinase"/>
</dbReference>
<dbReference type="PANTHER" id="PTHR34220:SF7">
    <property type="entry name" value="SENSOR HISTIDINE KINASE YPDA"/>
    <property type="match status" value="1"/>
</dbReference>
<keyword evidence="5 9" id="KW-0418">Kinase</keyword>
<dbReference type="SUPFAM" id="SSF55874">
    <property type="entry name" value="ATPase domain of HSP90 chaperone/DNA topoisomerase II/histidine kinase"/>
    <property type="match status" value="1"/>
</dbReference>
<keyword evidence="6 7" id="KW-0472">Membrane</keyword>
<dbReference type="GO" id="GO:0005886">
    <property type="term" value="C:plasma membrane"/>
    <property type="evidence" value="ECO:0007669"/>
    <property type="project" value="UniProtKB-SubCell"/>
</dbReference>
<protein>
    <submittedName>
        <fullName evidence="9">Two-component system sensor histidine kinase YesM</fullName>
    </submittedName>
</protein>
<keyword evidence="4" id="KW-0808">Transferase</keyword>
<dbReference type="AlphaFoldDB" id="A0A2V2YKP0"/>
<evidence type="ECO:0000256" key="2">
    <source>
        <dbReference type="ARBA" id="ARBA00022475"/>
    </source>
</evidence>
<evidence type="ECO:0000256" key="5">
    <source>
        <dbReference type="ARBA" id="ARBA00022777"/>
    </source>
</evidence>
<feature type="domain" description="HAMP" evidence="8">
    <location>
        <begin position="339"/>
        <end position="391"/>
    </location>
</feature>
<reference evidence="9 10" key="1">
    <citation type="submission" date="2018-05" db="EMBL/GenBank/DDBJ databases">
        <title>Genomic Encyclopedia of Type Strains, Phase III (KMG-III): the genomes of soil and plant-associated and newly described type strains.</title>
        <authorList>
            <person name="Whitman W."/>
        </authorList>
    </citation>
    <scope>NUCLEOTIDE SEQUENCE [LARGE SCALE GENOMIC DNA]</scope>
    <source>
        <strain evidence="9 10">CECT 5696</strain>
    </source>
</reference>
<evidence type="ECO:0000256" key="7">
    <source>
        <dbReference type="SAM" id="Phobius"/>
    </source>
</evidence>
<dbReference type="Proteomes" id="UP000246635">
    <property type="component" value="Unassembled WGS sequence"/>
</dbReference>
<dbReference type="SMART" id="SM00304">
    <property type="entry name" value="HAMP"/>
    <property type="match status" value="1"/>
</dbReference>
<keyword evidence="2" id="KW-1003">Cell membrane</keyword>
<gene>
    <name evidence="9" type="ORF">DFQ01_1334</name>
</gene>
<dbReference type="CDD" id="cd06225">
    <property type="entry name" value="HAMP"/>
    <property type="match status" value="1"/>
</dbReference>
<dbReference type="InterPro" id="IPR003660">
    <property type="entry name" value="HAMP_dom"/>
</dbReference>
<evidence type="ECO:0000313" key="10">
    <source>
        <dbReference type="Proteomes" id="UP000246635"/>
    </source>
</evidence>
<keyword evidence="3" id="KW-0597">Phosphoprotein</keyword>
<dbReference type="InterPro" id="IPR010559">
    <property type="entry name" value="Sig_transdc_His_kin_internal"/>
</dbReference>